<dbReference type="AlphaFoldDB" id="A0A450SEY3"/>
<gene>
    <name evidence="2" type="ORF">BECKDK2373B_GA0170837_103241</name>
</gene>
<protein>
    <submittedName>
        <fullName evidence="2">Phosphohistidine phosphatase</fullName>
    </submittedName>
</protein>
<dbReference type="InterPro" id="IPR013078">
    <property type="entry name" value="His_Pase_superF_clade-1"/>
</dbReference>
<evidence type="ECO:0000256" key="1">
    <source>
        <dbReference type="PIRSR" id="PIRSR613078-2"/>
    </source>
</evidence>
<dbReference type="SMART" id="SM00855">
    <property type="entry name" value="PGAM"/>
    <property type="match status" value="1"/>
</dbReference>
<accession>A0A450SEY3</accession>
<evidence type="ECO:0000313" key="2">
    <source>
        <dbReference type="EMBL" id="VFJ51307.1"/>
    </source>
</evidence>
<dbReference type="SUPFAM" id="SSF53254">
    <property type="entry name" value="Phosphoglycerate mutase-like"/>
    <property type="match status" value="1"/>
</dbReference>
<dbReference type="PANTHER" id="PTHR47623:SF1">
    <property type="entry name" value="OS09G0287300 PROTEIN"/>
    <property type="match status" value="1"/>
</dbReference>
<name>A0A450SEY3_9GAMM</name>
<dbReference type="Pfam" id="PF00300">
    <property type="entry name" value="His_Phos_1"/>
    <property type="match status" value="1"/>
</dbReference>
<organism evidence="2">
    <name type="scientific">Candidatus Kentrum sp. DK</name>
    <dbReference type="NCBI Taxonomy" id="2126562"/>
    <lineage>
        <taxon>Bacteria</taxon>
        <taxon>Pseudomonadati</taxon>
        <taxon>Pseudomonadota</taxon>
        <taxon>Gammaproteobacteria</taxon>
        <taxon>Candidatus Kentrum</taxon>
    </lineage>
</organism>
<sequence>MYDSRELLLLRHAKSDWGTQADSDFERPLSKRGARDAPRVGRWLKARNLAPDLVVSSPAARARRTAGAACGAMGIPEDRIVWEPRVYDAVPGTLLTVLGACVGVARVLLVGHNPGLESLLRYLCRSLPLPPDGKLLPTATLAHIAMPSDWQMLQPGSGHLVSLTRPAAMDTETTE</sequence>
<feature type="binding site" evidence="1">
    <location>
        <position position="61"/>
    </location>
    <ligand>
        <name>substrate</name>
    </ligand>
</feature>
<dbReference type="Gene3D" id="3.40.50.1240">
    <property type="entry name" value="Phosphoglycerate mutase-like"/>
    <property type="match status" value="1"/>
</dbReference>
<dbReference type="PANTHER" id="PTHR47623">
    <property type="entry name" value="OS09G0287300 PROTEIN"/>
    <property type="match status" value="1"/>
</dbReference>
<dbReference type="CDD" id="cd07067">
    <property type="entry name" value="HP_PGM_like"/>
    <property type="match status" value="1"/>
</dbReference>
<dbReference type="EMBL" id="CAADEX010000032">
    <property type="protein sequence ID" value="VFJ51307.1"/>
    <property type="molecule type" value="Genomic_DNA"/>
</dbReference>
<proteinExistence type="predicted"/>
<dbReference type="InterPro" id="IPR029033">
    <property type="entry name" value="His_PPase_superfam"/>
</dbReference>
<reference evidence="2" key="1">
    <citation type="submission" date="2019-02" db="EMBL/GenBank/DDBJ databases">
        <authorList>
            <person name="Gruber-Vodicka R. H."/>
            <person name="Seah K. B. B."/>
        </authorList>
    </citation>
    <scope>NUCLEOTIDE SEQUENCE</scope>
    <source>
        <strain evidence="2">BECK_DK47</strain>
    </source>
</reference>